<dbReference type="EC" id="2.7.11.1" evidence="1"/>
<evidence type="ECO:0000256" key="1">
    <source>
        <dbReference type="ARBA" id="ARBA00012513"/>
    </source>
</evidence>
<evidence type="ECO:0000259" key="9">
    <source>
        <dbReference type="PROSITE" id="PS50011"/>
    </source>
</evidence>
<dbReference type="RefSeq" id="WP_205374320.1">
    <property type="nucleotide sequence ID" value="NZ_JAFEJA010000001.1"/>
</dbReference>
<evidence type="ECO:0000256" key="2">
    <source>
        <dbReference type="ARBA" id="ARBA00022527"/>
    </source>
</evidence>
<keyword evidence="6 7" id="KW-0067">ATP-binding</keyword>
<feature type="binding site" evidence="7">
    <location>
        <position position="44"/>
    </location>
    <ligand>
        <name>ATP</name>
        <dbReference type="ChEBI" id="CHEBI:30616"/>
    </ligand>
</feature>
<proteinExistence type="predicted"/>
<dbReference type="Gene3D" id="1.10.510.10">
    <property type="entry name" value="Transferase(Phosphotransferase) domain 1"/>
    <property type="match status" value="1"/>
</dbReference>
<keyword evidence="2 10" id="KW-0723">Serine/threonine-protein kinase</keyword>
<dbReference type="PROSITE" id="PS00108">
    <property type="entry name" value="PROTEIN_KINASE_ST"/>
    <property type="match status" value="1"/>
</dbReference>
<evidence type="ECO:0000256" key="3">
    <source>
        <dbReference type="ARBA" id="ARBA00022679"/>
    </source>
</evidence>
<feature type="compositionally biased region" description="Pro residues" evidence="8">
    <location>
        <begin position="301"/>
        <end position="317"/>
    </location>
</feature>
<feature type="region of interest" description="Disordered" evidence="8">
    <location>
        <begin position="278"/>
        <end position="327"/>
    </location>
</feature>
<dbReference type="PROSITE" id="PS50011">
    <property type="entry name" value="PROTEIN_KINASE_DOM"/>
    <property type="match status" value="1"/>
</dbReference>
<dbReference type="SMART" id="SM00220">
    <property type="entry name" value="S_TKc"/>
    <property type="match status" value="1"/>
</dbReference>
<comment type="caution">
    <text evidence="10">The sequence shown here is derived from an EMBL/GenBank/DDBJ whole genome shotgun (WGS) entry which is preliminary data.</text>
</comment>
<feature type="region of interest" description="Disordered" evidence="8">
    <location>
        <begin position="407"/>
        <end position="453"/>
    </location>
</feature>
<evidence type="ECO:0000256" key="6">
    <source>
        <dbReference type="ARBA" id="ARBA00022840"/>
    </source>
</evidence>
<keyword evidence="5 10" id="KW-0418">Kinase</keyword>
<evidence type="ECO:0000256" key="5">
    <source>
        <dbReference type="ARBA" id="ARBA00022777"/>
    </source>
</evidence>
<protein>
    <recommendedName>
        <fullName evidence="1">non-specific serine/threonine protein kinase</fullName>
        <ecNumber evidence="1">2.7.11.1</ecNumber>
    </recommendedName>
</protein>
<evidence type="ECO:0000256" key="7">
    <source>
        <dbReference type="PROSITE-ProRule" id="PRU10141"/>
    </source>
</evidence>
<feature type="compositionally biased region" description="Low complexity" evidence="8">
    <location>
        <begin position="416"/>
        <end position="432"/>
    </location>
</feature>
<evidence type="ECO:0000256" key="4">
    <source>
        <dbReference type="ARBA" id="ARBA00022741"/>
    </source>
</evidence>
<sequence length="601" mass="62808">MSEGEPGRRVIDGRFALEARLGGGGMGMVWRARDIVLDRAVALKEVRPPDPGLAEYDPQGAALLRARVLREARALARVDHPNVVTIHHVVDAGEHAYPWLVMELVTGGSLADRLARGPMEPREAALLGREVFAALRAAHAVGIQHRDVKPANVLLRPDGRPVLTDFGIAAIRESTALTATGSIIGTPDYMAPERIAGGDGGPGADLWSLAMMLYVAVEGDHPLRRSSTLATLAAVLNEELPPPRRAGVLAPALAAMLAKDPAARPAPDAVDAMLAEAAAGRSPAPPPTGGGGTTSFHLAPPMRPDSPTGPGPVPAVPPAGGHPAATAWPAGPAAPYAAPYGGPHSVRDAVPGGDLHDRALRITAAGDGRTVREERLRRRITRIVVATSLTSTVLAGVLVWRFLPDDDQGGGDGAKPGPSATASRAPSASGAADRPDASPGTGGGEDDAATDLLTPEGIRTAVAALKKETGTDRLCGLNVYREYVSADVMLDGSNSRYDSYTYRPGKGVEKGIISGSVTPLESPFDVDDFDWDAVPGLFERADKELNVPDVTMRYLLVSGADPTFGDPKGMSAYLSNDHSQSGYIEADHKGKVRKVMPNDED</sequence>
<dbReference type="InterPro" id="IPR011009">
    <property type="entry name" value="Kinase-like_dom_sf"/>
</dbReference>
<dbReference type="Gene3D" id="3.30.200.20">
    <property type="entry name" value="Phosphorylase Kinase, domain 1"/>
    <property type="match status" value="1"/>
</dbReference>
<dbReference type="PANTHER" id="PTHR43289">
    <property type="entry name" value="MITOGEN-ACTIVATED PROTEIN KINASE KINASE KINASE 20-RELATED"/>
    <property type="match status" value="1"/>
</dbReference>
<dbReference type="InterPro" id="IPR000719">
    <property type="entry name" value="Prot_kinase_dom"/>
</dbReference>
<dbReference type="Proteomes" id="UP000664109">
    <property type="component" value="Unassembled WGS sequence"/>
</dbReference>
<dbReference type="InterPro" id="IPR017441">
    <property type="entry name" value="Protein_kinase_ATP_BS"/>
</dbReference>
<dbReference type="PANTHER" id="PTHR43289:SF6">
    <property type="entry name" value="SERINE_THREONINE-PROTEIN KINASE NEKL-3"/>
    <property type="match status" value="1"/>
</dbReference>
<keyword evidence="11" id="KW-1185">Reference proteome</keyword>
<dbReference type="EMBL" id="JAFEJA010000001">
    <property type="protein sequence ID" value="MBM9620314.1"/>
    <property type="molecule type" value="Genomic_DNA"/>
</dbReference>
<keyword evidence="4 7" id="KW-0547">Nucleotide-binding</keyword>
<evidence type="ECO:0000256" key="8">
    <source>
        <dbReference type="SAM" id="MobiDB-lite"/>
    </source>
</evidence>
<feature type="domain" description="Protein kinase" evidence="9">
    <location>
        <begin position="15"/>
        <end position="274"/>
    </location>
</feature>
<dbReference type="SUPFAM" id="SSF56112">
    <property type="entry name" value="Protein kinase-like (PK-like)"/>
    <property type="match status" value="1"/>
</dbReference>
<name>A0ABS2US82_9ACTN</name>
<reference evidence="10 11" key="1">
    <citation type="journal article" date="2016" name="Arch. Microbiol.">
        <title>Streptomyces zhihengii sp. nov., isolated from rhizospheric soil of Psammosilene tunicoides.</title>
        <authorList>
            <person name="Huang M.J."/>
            <person name="Fei J.J."/>
            <person name="Salam N."/>
            <person name="Kim C.J."/>
            <person name="Hozzein W.N."/>
            <person name="Xiao M."/>
            <person name="Huang H.Q."/>
            <person name="Li W.J."/>
        </authorList>
    </citation>
    <scope>NUCLEOTIDE SEQUENCE [LARGE SCALE GENOMIC DNA]</scope>
    <source>
        <strain evidence="10 11">YIM T102</strain>
    </source>
</reference>
<evidence type="ECO:0000313" key="11">
    <source>
        <dbReference type="Proteomes" id="UP000664109"/>
    </source>
</evidence>
<dbReference type="InterPro" id="IPR008271">
    <property type="entry name" value="Ser/Thr_kinase_AS"/>
</dbReference>
<gene>
    <name evidence="10" type="ORF">JE024_16520</name>
</gene>
<dbReference type="Pfam" id="PF00069">
    <property type="entry name" value="Pkinase"/>
    <property type="match status" value="1"/>
</dbReference>
<dbReference type="PROSITE" id="PS00107">
    <property type="entry name" value="PROTEIN_KINASE_ATP"/>
    <property type="match status" value="1"/>
</dbReference>
<dbReference type="CDD" id="cd14014">
    <property type="entry name" value="STKc_PknB_like"/>
    <property type="match status" value="1"/>
</dbReference>
<accession>A0ABS2US82</accession>
<organism evidence="10 11">
    <name type="scientific">Streptomyces zhihengii</name>
    <dbReference type="NCBI Taxonomy" id="1818004"/>
    <lineage>
        <taxon>Bacteria</taxon>
        <taxon>Bacillati</taxon>
        <taxon>Actinomycetota</taxon>
        <taxon>Actinomycetes</taxon>
        <taxon>Kitasatosporales</taxon>
        <taxon>Streptomycetaceae</taxon>
        <taxon>Streptomyces</taxon>
    </lineage>
</organism>
<evidence type="ECO:0000313" key="10">
    <source>
        <dbReference type="EMBL" id="MBM9620314.1"/>
    </source>
</evidence>
<keyword evidence="3" id="KW-0808">Transferase</keyword>
<dbReference type="GO" id="GO:0004674">
    <property type="term" value="F:protein serine/threonine kinase activity"/>
    <property type="evidence" value="ECO:0007669"/>
    <property type="project" value="UniProtKB-KW"/>
</dbReference>
<feature type="compositionally biased region" description="Low complexity" evidence="8">
    <location>
        <begin position="318"/>
        <end position="327"/>
    </location>
</feature>